<dbReference type="Proteomes" id="UP000828390">
    <property type="component" value="Unassembled WGS sequence"/>
</dbReference>
<proteinExistence type="predicted"/>
<sequence>MVRKEEVNSVTSCNTVSSILISISARPHQINISHVNAPTVDYKEVEIKRYMKNWRASYSRSLRKRTSLSKMTERPGWNQKSAQTGHGQLVDLAYERPTTAS</sequence>
<gene>
    <name evidence="2" type="ORF">DPMN_098672</name>
</gene>
<evidence type="ECO:0000256" key="1">
    <source>
        <dbReference type="SAM" id="MobiDB-lite"/>
    </source>
</evidence>
<comment type="caution">
    <text evidence="2">The sequence shown here is derived from an EMBL/GenBank/DDBJ whole genome shotgun (WGS) entry which is preliminary data.</text>
</comment>
<feature type="region of interest" description="Disordered" evidence="1">
    <location>
        <begin position="59"/>
        <end position="101"/>
    </location>
</feature>
<dbReference type="AlphaFoldDB" id="A0A9D4LF54"/>
<keyword evidence="3" id="KW-1185">Reference proteome</keyword>
<protein>
    <submittedName>
        <fullName evidence="2">Uncharacterized protein</fullName>
    </submittedName>
</protein>
<dbReference type="EMBL" id="JAIWYP010000003">
    <property type="protein sequence ID" value="KAH3856092.1"/>
    <property type="molecule type" value="Genomic_DNA"/>
</dbReference>
<reference evidence="2" key="1">
    <citation type="journal article" date="2019" name="bioRxiv">
        <title>The Genome of the Zebra Mussel, Dreissena polymorpha: A Resource for Invasive Species Research.</title>
        <authorList>
            <person name="McCartney M.A."/>
            <person name="Auch B."/>
            <person name="Kono T."/>
            <person name="Mallez S."/>
            <person name="Zhang Y."/>
            <person name="Obille A."/>
            <person name="Becker A."/>
            <person name="Abrahante J.E."/>
            <person name="Garbe J."/>
            <person name="Badalamenti J.P."/>
            <person name="Herman A."/>
            <person name="Mangelson H."/>
            <person name="Liachko I."/>
            <person name="Sullivan S."/>
            <person name="Sone E.D."/>
            <person name="Koren S."/>
            <person name="Silverstein K.A.T."/>
            <person name="Beckman K.B."/>
            <person name="Gohl D.M."/>
        </authorList>
    </citation>
    <scope>NUCLEOTIDE SEQUENCE</scope>
    <source>
        <strain evidence="2">Duluth1</strain>
        <tissue evidence="2">Whole animal</tissue>
    </source>
</reference>
<evidence type="ECO:0000313" key="2">
    <source>
        <dbReference type="EMBL" id="KAH3856092.1"/>
    </source>
</evidence>
<name>A0A9D4LF54_DREPO</name>
<evidence type="ECO:0000313" key="3">
    <source>
        <dbReference type="Proteomes" id="UP000828390"/>
    </source>
</evidence>
<organism evidence="2 3">
    <name type="scientific">Dreissena polymorpha</name>
    <name type="common">Zebra mussel</name>
    <name type="synonym">Mytilus polymorpha</name>
    <dbReference type="NCBI Taxonomy" id="45954"/>
    <lineage>
        <taxon>Eukaryota</taxon>
        <taxon>Metazoa</taxon>
        <taxon>Spiralia</taxon>
        <taxon>Lophotrochozoa</taxon>
        <taxon>Mollusca</taxon>
        <taxon>Bivalvia</taxon>
        <taxon>Autobranchia</taxon>
        <taxon>Heteroconchia</taxon>
        <taxon>Euheterodonta</taxon>
        <taxon>Imparidentia</taxon>
        <taxon>Neoheterodontei</taxon>
        <taxon>Myida</taxon>
        <taxon>Dreissenoidea</taxon>
        <taxon>Dreissenidae</taxon>
        <taxon>Dreissena</taxon>
    </lineage>
</organism>
<reference evidence="2" key="2">
    <citation type="submission" date="2020-11" db="EMBL/GenBank/DDBJ databases">
        <authorList>
            <person name="McCartney M.A."/>
            <person name="Auch B."/>
            <person name="Kono T."/>
            <person name="Mallez S."/>
            <person name="Becker A."/>
            <person name="Gohl D.M."/>
            <person name="Silverstein K.A.T."/>
            <person name="Koren S."/>
            <person name="Bechman K.B."/>
            <person name="Herman A."/>
            <person name="Abrahante J.E."/>
            <person name="Garbe J."/>
        </authorList>
    </citation>
    <scope>NUCLEOTIDE SEQUENCE</scope>
    <source>
        <strain evidence="2">Duluth1</strain>
        <tissue evidence="2">Whole animal</tissue>
    </source>
</reference>
<accession>A0A9D4LF54</accession>